<dbReference type="Pfam" id="PF06486">
    <property type="entry name" value="DUF1093"/>
    <property type="match status" value="1"/>
</dbReference>
<name>A0A718Y4W7_SALTS</name>
<comment type="caution">
    <text evidence="1">The sequence shown here is derived from an EMBL/GenBank/DDBJ whole genome shotgun (WGS) entry which is preliminary data.</text>
</comment>
<sequence length="101" mass="11446">MQAALLKWQNVSAVIPYYVKISTAHPINNGQSPWKFTYLTEAYSATGTAKSLEFIASHVLRPGAYFQVYVRNNSVITWEDIPLHAIPPDARKQLRESPSQR</sequence>
<dbReference type="AlphaFoldDB" id="A0A718Y4W7"/>
<reference evidence="1" key="1">
    <citation type="journal article" date="2018" name="Genome Biol.">
        <title>SKESA: strategic k-mer extension for scrupulous assemblies.</title>
        <authorList>
            <person name="Souvorov A."/>
            <person name="Agarwala R."/>
            <person name="Lipman D.J."/>
        </authorList>
    </citation>
    <scope>NUCLEOTIDE SEQUENCE</scope>
    <source>
        <strain evidence="1">SL1344</strain>
    </source>
</reference>
<dbReference type="InterPro" id="IPR006542">
    <property type="entry name" value="DUF1093"/>
</dbReference>
<dbReference type="NCBIfam" id="TIGR01655">
    <property type="entry name" value="yxeA_fam"/>
    <property type="match status" value="1"/>
</dbReference>
<organism evidence="1">
    <name type="scientific">Salmonella typhimurium (strain SL1344)</name>
    <dbReference type="NCBI Taxonomy" id="216597"/>
    <lineage>
        <taxon>Bacteria</taxon>
        <taxon>Pseudomonadati</taxon>
        <taxon>Pseudomonadota</taxon>
        <taxon>Gammaproteobacteria</taxon>
        <taxon>Enterobacterales</taxon>
        <taxon>Enterobacteriaceae</taxon>
        <taxon>Salmonella</taxon>
    </lineage>
</organism>
<gene>
    <name evidence="1" type="ORF">G1X41_24075</name>
</gene>
<dbReference type="Gene3D" id="2.40.50.480">
    <property type="match status" value="1"/>
</dbReference>
<dbReference type="InterPro" id="IPR036166">
    <property type="entry name" value="YxeA-like_sf"/>
</dbReference>
<evidence type="ECO:0000313" key="1">
    <source>
        <dbReference type="EMBL" id="HAD6865022.1"/>
    </source>
</evidence>
<protein>
    <submittedName>
        <fullName evidence="1">YxeA family protein</fullName>
    </submittedName>
</protein>
<reference evidence="1" key="2">
    <citation type="submission" date="2019-01" db="EMBL/GenBank/DDBJ databases">
        <authorList>
            <consortium name="NCBI Pathogen Detection Project"/>
        </authorList>
    </citation>
    <scope>NUCLEOTIDE SEQUENCE</scope>
    <source>
        <strain evidence="1">SL1344</strain>
    </source>
</reference>
<accession>A0A718Y4W7</accession>
<proteinExistence type="predicted"/>
<dbReference type="SUPFAM" id="SSF159121">
    <property type="entry name" value="BC4932-like"/>
    <property type="match status" value="1"/>
</dbReference>
<dbReference type="EMBL" id="DAAPMV010000031">
    <property type="protein sequence ID" value="HAD6865022.1"/>
    <property type="molecule type" value="Genomic_DNA"/>
</dbReference>